<feature type="transmembrane region" description="Helical" evidence="1">
    <location>
        <begin position="34"/>
        <end position="54"/>
    </location>
</feature>
<keyword evidence="1" id="KW-1133">Transmembrane helix</keyword>
<evidence type="ECO:0000313" key="3">
    <source>
        <dbReference type="Proteomes" id="UP000244649"/>
    </source>
</evidence>
<evidence type="ECO:0000256" key="1">
    <source>
        <dbReference type="SAM" id="Phobius"/>
    </source>
</evidence>
<reference evidence="2 3" key="1">
    <citation type="submission" date="2018-04" db="EMBL/GenBank/DDBJ databases">
        <authorList>
            <person name="Go L.Y."/>
            <person name="Mitchell J.A."/>
        </authorList>
    </citation>
    <scope>NUCLEOTIDE SEQUENCE [LARGE SCALE GENOMIC DNA]</scope>
    <source>
        <strain evidence="2 3">TPD7010</strain>
    </source>
</reference>
<dbReference type="Proteomes" id="UP000244649">
    <property type="component" value="Unassembled WGS sequence"/>
</dbReference>
<gene>
    <name evidence="2" type="ORF">DC432_10310</name>
</gene>
<keyword evidence="1" id="KW-0472">Membrane</keyword>
<sequence length="361" mass="38315">MGQTWVRVSGIVTTVAFGVLVVAGIGFLPTGGATSLIAATAIAIGFAGAGYGMLRLTRSSGIAVRATASARPDQEQAQRRGRRAVRVQSIVFLILGIGIFAILLLLGGEDDGDPRLVVGGVVLIVLGVSGLVVSARAERPRAQDLDVDVELRREPDSPVHVGGWQRVTRRDLASVLAIAAPGAGLAVFFAWQSVSLFFFTIHRLDGAGLLIAAVLIFVAAVGVSVTVVSRIAPEVWIDVDGQRVRSGSRIVAWDEIIAARLSGTAAFIGGTRTLILTLEGPKKTRFPLILRRRGRLMLTGREREAVLALIDGAAIDLPRAPEDPKGKFSRMLFPSHLDVTQARDLVARPPRSDEDLPVPLA</sequence>
<proteinExistence type="predicted"/>
<feature type="transmembrane region" description="Helical" evidence="1">
    <location>
        <begin position="114"/>
        <end position="133"/>
    </location>
</feature>
<organism evidence="2 3">
    <name type="scientific">Microbacterium testaceum</name>
    <name type="common">Aureobacterium testaceum</name>
    <name type="synonym">Brevibacterium testaceum</name>
    <dbReference type="NCBI Taxonomy" id="2033"/>
    <lineage>
        <taxon>Bacteria</taxon>
        <taxon>Bacillati</taxon>
        <taxon>Actinomycetota</taxon>
        <taxon>Actinomycetes</taxon>
        <taxon>Micrococcales</taxon>
        <taxon>Microbacteriaceae</taxon>
        <taxon>Microbacterium</taxon>
    </lineage>
</organism>
<keyword evidence="1" id="KW-0812">Transmembrane</keyword>
<feature type="transmembrane region" description="Helical" evidence="1">
    <location>
        <begin position="207"/>
        <end position="228"/>
    </location>
</feature>
<evidence type="ECO:0008006" key="4">
    <source>
        <dbReference type="Google" id="ProtNLM"/>
    </source>
</evidence>
<accession>A0A2T7WFI5</accession>
<feature type="transmembrane region" description="Helical" evidence="1">
    <location>
        <begin position="89"/>
        <end position="108"/>
    </location>
</feature>
<feature type="transmembrane region" description="Helical" evidence="1">
    <location>
        <begin position="175"/>
        <end position="201"/>
    </location>
</feature>
<dbReference type="RefSeq" id="WP_116537819.1">
    <property type="nucleotide sequence ID" value="NZ_QDFT01000023.1"/>
</dbReference>
<name>A0A2T7WFI5_MICTE</name>
<protein>
    <recommendedName>
        <fullName evidence="4">PH domain-containing protein</fullName>
    </recommendedName>
</protein>
<dbReference type="EMBL" id="QDFT01000023">
    <property type="protein sequence ID" value="PVE70469.1"/>
    <property type="molecule type" value="Genomic_DNA"/>
</dbReference>
<dbReference type="AlphaFoldDB" id="A0A2T7WFI5"/>
<evidence type="ECO:0000313" key="2">
    <source>
        <dbReference type="EMBL" id="PVE70469.1"/>
    </source>
</evidence>
<comment type="caution">
    <text evidence="2">The sequence shown here is derived from an EMBL/GenBank/DDBJ whole genome shotgun (WGS) entry which is preliminary data.</text>
</comment>
<feature type="transmembrane region" description="Helical" evidence="1">
    <location>
        <begin position="7"/>
        <end position="28"/>
    </location>
</feature>